<dbReference type="InterPro" id="IPR036890">
    <property type="entry name" value="HATPase_C_sf"/>
</dbReference>
<gene>
    <name evidence="19" type="ORF">DPPLL_28870</name>
</gene>
<dbReference type="SMART" id="SM00387">
    <property type="entry name" value="HATPase_c"/>
    <property type="match status" value="1"/>
</dbReference>
<dbReference type="CDD" id="cd12913">
    <property type="entry name" value="PDC1_MCP_like"/>
    <property type="match status" value="1"/>
</dbReference>
<keyword evidence="6" id="KW-0808">Transferase</keyword>
<keyword evidence="4" id="KW-1003">Cell membrane</keyword>
<dbReference type="SUPFAM" id="SSF55874">
    <property type="entry name" value="ATPase domain of HSP90 chaperone/DNA topoisomerase II/histidine kinase"/>
    <property type="match status" value="1"/>
</dbReference>
<keyword evidence="9" id="KW-0418">Kinase</keyword>
<dbReference type="InterPro" id="IPR005467">
    <property type="entry name" value="His_kinase_dom"/>
</dbReference>
<dbReference type="NCBIfam" id="TIGR00229">
    <property type="entry name" value="sensory_box"/>
    <property type="match status" value="1"/>
</dbReference>
<keyword evidence="12" id="KW-0902">Two-component regulatory system</keyword>
<keyword evidence="10" id="KW-0067">ATP-binding</keyword>
<keyword evidence="11 14" id="KW-1133">Transmembrane helix</keyword>
<dbReference type="PANTHER" id="PTHR43065:SF46">
    <property type="entry name" value="C4-DICARBOXYLATE TRANSPORT SENSOR PROTEIN DCTB"/>
    <property type="match status" value="1"/>
</dbReference>
<evidence type="ECO:0000259" key="15">
    <source>
        <dbReference type="PROSITE" id="PS50109"/>
    </source>
</evidence>
<evidence type="ECO:0000259" key="16">
    <source>
        <dbReference type="PROSITE" id="PS50112"/>
    </source>
</evidence>
<dbReference type="InterPro" id="IPR004358">
    <property type="entry name" value="Sig_transdc_His_kin-like_C"/>
</dbReference>
<dbReference type="Proteomes" id="UP000830055">
    <property type="component" value="Chromosome"/>
</dbReference>
<dbReference type="SUPFAM" id="SSF47384">
    <property type="entry name" value="Homodimeric domain of signal transducing histidine kinase"/>
    <property type="match status" value="1"/>
</dbReference>
<keyword evidence="7 14" id="KW-0812">Transmembrane</keyword>
<name>A0ABM7WBZ6_9BACT</name>
<sequence>MPRLSSEQLRQVRSQHFAIPLRLLLIVPFTVLLVATTALVGYLSFHNGRRDVNLVAGHLRGELNQRIADHVQHFLDTPRQIGSTLVHLLQHRIVDADDPTILEAYLWQTIRRHPSVTSIYFGNTRGGLVDAGREGADGSLYVMTTDDFRSGPLRKFAIDDQGRRGALLTSIEHFDARSRSWYQAAITTRKPIWTEVYPLITGQDLAVAAGEPVFDQTGALLGVVSVDLFLSHLGSFLSSLKIGTTGQAFIVERSGLLISSSADPQPLQMVSIEQPPERLPAVKSSSPLIRTAAEALTSRFSNPGQKLDEQFEVERDGKRMFLHVSSLNGLNAPDWLIVTAIPEADFMGHITRNSVTTSLLIGISALLVTGLGVLIAFLVSQPVLQLNRNAQMLAKGTLSASGTKSQVKEINQLSETFAGMVRDIQHLVGQLHTEILERQETEQALREREEQLQLTLQAAELGTWDWDIQTGAVRFNDHWARQLGYSPDEIEPDVRSWQRLLHPDDETLIRDTLADHLAGKTPLYQTEHRLRTRTGRWIWILDTGKVIERDAQQRPLRAIGIHQDITITKEMREQLSRQERLATIGQMAAGIAHDFNNIMHGIMGYADLLILTTQPTEEQLITLHKIQSLGQQASFKVRQLLDFSQKTNRILQRLDLRALIAESLQQTASRLPATIELVADLAGDLPEVDADPEQLRQVVDNLTANAINAVSDGGRIHVNLSRQIIDQHSGRLCVVCNEPLVGTWIRIDISDTGHGIADDILPHIFEPFFTTREIGQGTGLGLPQVAGIIAQHGGHVTVISRTGVGSGTTISVFLPLSLEPADKNEQRDASTVRRKGRWN</sequence>
<dbReference type="CDD" id="cd00082">
    <property type="entry name" value="HisKA"/>
    <property type="match status" value="1"/>
</dbReference>
<dbReference type="PROSITE" id="PS50113">
    <property type="entry name" value="PAC"/>
    <property type="match status" value="1"/>
</dbReference>
<dbReference type="Pfam" id="PF08447">
    <property type="entry name" value="PAS_3"/>
    <property type="match status" value="1"/>
</dbReference>
<dbReference type="Pfam" id="PF02518">
    <property type="entry name" value="HATPase_c"/>
    <property type="match status" value="1"/>
</dbReference>
<evidence type="ECO:0000256" key="10">
    <source>
        <dbReference type="ARBA" id="ARBA00022840"/>
    </source>
</evidence>
<feature type="domain" description="PAC" evidence="17">
    <location>
        <begin position="524"/>
        <end position="577"/>
    </location>
</feature>
<keyword evidence="8" id="KW-0547">Nucleotide-binding</keyword>
<dbReference type="Gene3D" id="3.30.565.10">
    <property type="entry name" value="Histidine kinase-like ATPase, C-terminal domain"/>
    <property type="match status" value="1"/>
</dbReference>
<accession>A0ABM7WBZ6</accession>
<evidence type="ECO:0000256" key="7">
    <source>
        <dbReference type="ARBA" id="ARBA00022692"/>
    </source>
</evidence>
<dbReference type="SUPFAM" id="SSF55785">
    <property type="entry name" value="PYP-like sensor domain (PAS domain)"/>
    <property type="match status" value="1"/>
</dbReference>
<dbReference type="PROSITE" id="PS50112">
    <property type="entry name" value="PAS"/>
    <property type="match status" value="1"/>
</dbReference>
<keyword evidence="13 14" id="KW-0472">Membrane</keyword>
<dbReference type="InterPro" id="IPR013655">
    <property type="entry name" value="PAS_fold_3"/>
</dbReference>
<evidence type="ECO:0000313" key="20">
    <source>
        <dbReference type="Proteomes" id="UP000830055"/>
    </source>
</evidence>
<dbReference type="SMART" id="SM00388">
    <property type="entry name" value="HisKA"/>
    <property type="match status" value="1"/>
</dbReference>
<dbReference type="InterPro" id="IPR001610">
    <property type="entry name" value="PAC"/>
</dbReference>
<dbReference type="InterPro" id="IPR000014">
    <property type="entry name" value="PAS"/>
</dbReference>
<dbReference type="Pfam" id="PF00512">
    <property type="entry name" value="HisKA"/>
    <property type="match status" value="1"/>
</dbReference>
<evidence type="ECO:0000256" key="1">
    <source>
        <dbReference type="ARBA" id="ARBA00000085"/>
    </source>
</evidence>
<dbReference type="Gene3D" id="3.30.450.20">
    <property type="entry name" value="PAS domain"/>
    <property type="match status" value="2"/>
</dbReference>
<proteinExistence type="predicted"/>
<dbReference type="InterPro" id="IPR035965">
    <property type="entry name" value="PAS-like_dom_sf"/>
</dbReference>
<feature type="domain" description="HAMP" evidence="18">
    <location>
        <begin position="377"/>
        <end position="429"/>
    </location>
</feature>
<dbReference type="InterPro" id="IPR000700">
    <property type="entry name" value="PAS-assoc_C"/>
</dbReference>
<evidence type="ECO:0000256" key="3">
    <source>
        <dbReference type="ARBA" id="ARBA00012438"/>
    </source>
</evidence>
<feature type="transmembrane region" description="Helical" evidence="14">
    <location>
        <begin position="21"/>
        <end position="45"/>
    </location>
</feature>
<evidence type="ECO:0000256" key="9">
    <source>
        <dbReference type="ARBA" id="ARBA00022777"/>
    </source>
</evidence>
<evidence type="ECO:0000256" key="4">
    <source>
        <dbReference type="ARBA" id="ARBA00022475"/>
    </source>
</evidence>
<dbReference type="EMBL" id="AP025516">
    <property type="protein sequence ID" value="BDD88522.1"/>
    <property type="molecule type" value="Genomic_DNA"/>
</dbReference>
<dbReference type="InterPro" id="IPR003594">
    <property type="entry name" value="HATPase_dom"/>
</dbReference>
<keyword evidence="20" id="KW-1185">Reference proteome</keyword>
<dbReference type="SMART" id="SM00091">
    <property type="entry name" value="PAS"/>
    <property type="match status" value="1"/>
</dbReference>
<evidence type="ECO:0000259" key="17">
    <source>
        <dbReference type="PROSITE" id="PS50113"/>
    </source>
</evidence>
<dbReference type="InterPro" id="IPR036097">
    <property type="entry name" value="HisK_dim/P_sf"/>
</dbReference>
<feature type="domain" description="Histidine kinase" evidence="15">
    <location>
        <begin position="590"/>
        <end position="818"/>
    </location>
</feature>
<dbReference type="PANTHER" id="PTHR43065">
    <property type="entry name" value="SENSOR HISTIDINE KINASE"/>
    <property type="match status" value="1"/>
</dbReference>
<dbReference type="SMART" id="SM00086">
    <property type="entry name" value="PAC"/>
    <property type="match status" value="1"/>
</dbReference>
<dbReference type="InterPro" id="IPR003660">
    <property type="entry name" value="HAMP_dom"/>
</dbReference>
<evidence type="ECO:0000256" key="14">
    <source>
        <dbReference type="SAM" id="Phobius"/>
    </source>
</evidence>
<dbReference type="Pfam" id="PF02743">
    <property type="entry name" value="dCache_1"/>
    <property type="match status" value="1"/>
</dbReference>
<keyword evidence="5" id="KW-0597">Phosphoprotein</keyword>
<dbReference type="InterPro" id="IPR003661">
    <property type="entry name" value="HisK_dim/P_dom"/>
</dbReference>
<protein>
    <recommendedName>
        <fullName evidence="3">histidine kinase</fullName>
        <ecNumber evidence="3">2.7.13.3</ecNumber>
    </recommendedName>
</protein>
<reference evidence="19 20" key="1">
    <citation type="submission" date="2022-01" db="EMBL/GenBank/DDBJ databases">
        <title>Desulfofustis limnae sp. nov., a novel mesophilic sulfate-reducing bacterium isolated from marsh soil.</title>
        <authorList>
            <person name="Watanabe M."/>
            <person name="Takahashi A."/>
            <person name="Kojima H."/>
            <person name="Fukui M."/>
        </authorList>
    </citation>
    <scope>NUCLEOTIDE SEQUENCE [LARGE SCALE GENOMIC DNA]</scope>
    <source>
        <strain evidence="19 20">PPLL</strain>
    </source>
</reference>
<evidence type="ECO:0000256" key="8">
    <source>
        <dbReference type="ARBA" id="ARBA00022741"/>
    </source>
</evidence>
<dbReference type="RefSeq" id="WP_284151876.1">
    <property type="nucleotide sequence ID" value="NZ_AP025516.1"/>
</dbReference>
<evidence type="ECO:0000256" key="11">
    <source>
        <dbReference type="ARBA" id="ARBA00022989"/>
    </source>
</evidence>
<evidence type="ECO:0000256" key="12">
    <source>
        <dbReference type="ARBA" id="ARBA00023012"/>
    </source>
</evidence>
<dbReference type="PRINTS" id="PR00344">
    <property type="entry name" value="BCTRLSENSOR"/>
</dbReference>
<dbReference type="Gene3D" id="6.10.340.10">
    <property type="match status" value="1"/>
</dbReference>
<dbReference type="PROSITE" id="PS50885">
    <property type="entry name" value="HAMP"/>
    <property type="match status" value="1"/>
</dbReference>
<evidence type="ECO:0000256" key="6">
    <source>
        <dbReference type="ARBA" id="ARBA00022679"/>
    </source>
</evidence>
<evidence type="ECO:0000256" key="13">
    <source>
        <dbReference type="ARBA" id="ARBA00023136"/>
    </source>
</evidence>
<dbReference type="PROSITE" id="PS50109">
    <property type="entry name" value="HIS_KIN"/>
    <property type="match status" value="1"/>
</dbReference>
<organism evidence="19 20">
    <name type="scientific">Desulfofustis limnaeus</name>
    <dbReference type="NCBI Taxonomy" id="2740163"/>
    <lineage>
        <taxon>Bacteria</taxon>
        <taxon>Pseudomonadati</taxon>
        <taxon>Thermodesulfobacteriota</taxon>
        <taxon>Desulfobulbia</taxon>
        <taxon>Desulfobulbales</taxon>
        <taxon>Desulfocapsaceae</taxon>
        <taxon>Desulfofustis</taxon>
    </lineage>
</organism>
<evidence type="ECO:0000256" key="5">
    <source>
        <dbReference type="ARBA" id="ARBA00022553"/>
    </source>
</evidence>
<dbReference type="CDD" id="cd00130">
    <property type="entry name" value="PAS"/>
    <property type="match status" value="1"/>
</dbReference>
<feature type="domain" description="PAS" evidence="16">
    <location>
        <begin position="448"/>
        <end position="520"/>
    </location>
</feature>
<dbReference type="CDD" id="cd18774">
    <property type="entry name" value="PDC2_HK_sensor"/>
    <property type="match status" value="1"/>
</dbReference>
<dbReference type="Gene3D" id="1.10.287.130">
    <property type="match status" value="1"/>
</dbReference>
<evidence type="ECO:0000313" key="19">
    <source>
        <dbReference type="EMBL" id="BDD88522.1"/>
    </source>
</evidence>
<dbReference type="InterPro" id="IPR033479">
    <property type="entry name" value="dCache_1"/>
</dbReference>
<dbReference type="EC" id="2.7.13.3" evidence="3"/>
<feature type="transmembrane region" description="Helical" evidence="14">
    <location>
        <begin position="359"/>
        <end position="379"/>
    </location>
</feature>
<comment type="subcellular location">
    <subcellularLocation>
        <location evidence="2">Cell membrane</location>
        <topology evidence="2">Multi-pass membrane protein</topology>
    </subcellularLocation>
</comment>
<evidence type="ECO:0000256" key="2">
    <source>
        <dbReference type="ARBA" id="ARBA00004651"/>
    </source>
</evidence>
<evidence type="ECO:0000259" key="18">
    <source>
        <dbReference type="PROSITE" id="PS50885"/>
    </source>
</evidence>
<comment type="catalytic activity">
    <reaction evidence="1">
        <text>ATP + protein L-histidine = ADP + protein N-phospho-L-histidine.</text>
        <dbReference type="EC" id="2.7.13.3"/>
    </reaction>
</comment>